<organism evidence="1 2">
    <name type="scientific">Dinoponera quadriceps</name>
    <name type="common">South American ant</name>
    <dbReference type="NCBI Taxonomy" id="609295"/>
    <lineage>
        <taxon>Eukaryota</taxon>
        <taxon>Metazoa</taxon>
        <taxon>Ecdysozoa</taxon>
        <taxon>Arthropoda</taxon>
        <taxon>Hexapoda</taxon>
        <taxon>Insecta</taxon>
        <taxon>Pterygota</taxon>
        <taxon>Neoptera</taxon>
        <taxon>Endopterygota</taxon>
        <taxon>Hymenoptera</taxon>
        <taxon>Apocrita</taxon>
        <taxon>Aculeata</taxon>
        <taxon>Formicoidea</taxon>
        <taxon>Formicidae</taxon>
        <taxon>Ponerinae</taxon>
        <taxon>Ponerini</taxon>
        <taxon>Dinoponera</taxon>
    </lineage>
</organism>
<dbReference type="OrthoDB" id="7668655at2759"/>
<dbReference type="AlphaFoldDB" id="A0A6P3YAA7"/>
<dbReference type="GeneID" id="106751521"/>
<keyword evidence="1" id="KW-1185">Reference proteome</keyword>
<protein>
    <submittedName>
        <fullName evidence="2">Uncharacterized protein LOC106751521</fullName>
    </submittedName>
</protein>
<proteinExistence type="predicted"/>
<gene>
    <name evidence="2" type="primary">LOC106751521</name>
</gene>
<accession>A0A6P3YAA7</accession>
<name>A0A6P3YAA7_DINQU</name>
<reference evidence="2" key="1">
    <citation type="submission" date="2025-08" db="UniProtKB">
        <authorList>
            <consortium name="RefSeq"/>
        </authorList>
    </citation>
    <scope>IDENTIFICATION</scope>
</reference>
<dbReference type="Proteomes" id="UP000515204">
    <property type="component" value="Unplaced"/>
</dbReference>
<dbReference type="RefSeq" id="XP_014487906.1">
    <property type="nucleotide sequence ID" value="XM_014632420.1"/>
</dbReference>
<evidence type="ECO:0000313" key="2">
    <source>
        <dbReference type="RefSeq" id="XP_014487906.1"/>
    </source>
</evidence>
<dbReference type="KEGG" id="dqu:106751521"/>
<evidence type="ECO:0000313" key="1">
    <source>
        <dbReference type="Proteomes" id="UP000515204"/>
    </source>
</evidence>
<sequence>MFKRSENMLMNNDFRVPTKRAKLDIPKTNLQYGKRSEKEVFRNKNAQYDDLWGDDFAEKDIEEMDFVASQACLLEGNILDNSKFGNSLHPIKSELLEKPAATASTSDYNEVSKAKLSVSLEKSNVWLKKAVQSTNLDSQITADTDYSQFRNKLIDRTDHNSTFQKRSNFTIPDDRELERLKNENKKLLNDFITKDGETVFLRQQLQQIQLRSENEKLQKMHLIEDQANRHRSEINKICKEKEQLKTQIELQVSTCLCIYCAIKFSM</sequence>